<feature type="region of interest" description="Disordered" evidence="1">
    <location>
        <begin position="1"/>
        <end position="26"/>
    </location>
</feature>
<keyword evidence="3" id="KW-1185">Reference proteome</keyword>
<protein>
    <submittedName>
        <fullName evidence="2">Uncharacterized protein</fullName>
    </submittedName>
</protein>
<proteinExistence type="predicted"/>
<feature type="compositionally biased region" description="Low complexity" evidence="1">
    <location>
        <begin position="115"/>
        <end position="130"/>
    </location>
</feature>
<feature type="compositionally biased region" description="Low complexity" evidence="1">
    <location>
        <begin position="1"/>
        <end position="10"/>
    </location>
</feature>
<feature type="compositionally biased region" description="Acidic residues" evidence="1">
    <location>
        <begin position="95"/>
        <end position="114"/>
    </location>
</feature>
<sequence length="497" mass="54262">MALSSSVSSSGEARHQEGSRSVDSSKNVEDLATAIVFGNQSRDSLQSLATNQDSSNCSLETLPSDFQTHLCRTYESKMMLVPLDGPYYRIASSGDDTESDDSDFDYDTDSDSDSSSDSSCLLDCESSGESRSSGFLREPMRYDIRSPQCNQSKSLPKQTSPPRRQAIPGIATIADLAPKILNNPQLKQEQTTNGKRRSSTALPDWWKKHIAQERQRGHKMTTTSNRRASWHPQPAQQDVATMQSPRRHSSLETDLKRVHLPIAESPGADVLSPSKEVHQSNVSQLASPLHTEVFVPKMTPQRAPPPPKVPQFCSFQPKVSPRRMSFQPLVSPQRGFESTVSQSRLSLQTSAAPKANAAHQPKVPSYAPTSQSTAPGPLQTHVSQTNKSPQKPKQETTNAIPAHVRIRSLERPTPCRAAGHCSLVTGTCRQIDNAKQRPGPPPASRHCSLFTGTLTVVAKQEQESKLMVAQHETSIEPSVLGLLLLVATVALDLLGLI</sequence>
<feature type="compositionally biased region" description="Polar residues" evidence="1">
    <location>
        <begin position="367"/>
        <end position="399"/>
    </location>
</feature>
<comment type="caution">
    <text evidence="2">The sequence shown here is derived from an EMBL/GenBank/DDBJ whole genome shotgun (WGS) entry which is preliminary data.</text>
</comment>
<name>A0A9N8DYB2_9STRA</name>
<feature type="region of interest" description="Disordered" evidence="1">
    <location>
        <begin position="91"/>
        <end position="164"/>
    </location>
</feature>
<dbReference type="Proteomes" id="UP001153069">
    <property type="component" value="Unassembled WGS sequence"/>
</dbReference>
<accession>A0A9N8DYB2</accession>
<dbReference type="AlphaFoldDB" id="A0A9N8DYB2"/>
<feature type="region of interest" description="Disordered" evidence="1">
    <location>
        <begin position="213"/>
        <end position="251"/>
    </location>
</feature>
<organism evidence="2 3">
    <name type="scientific">Seminavis robusta</name>
    <dbReference type="NCBI Taxonomy" id="568900"/>
    <lineage>
        <taxon>Eukaryota</taxon>
        <taxon>Sar</taxon>
        <taxon>Stramenopiles</taxon>
        <taxon>Ochrophyta</taxon>
        <taxon>Bacillariophyta</taxon>
        <taxon>Bacillariophyceae</taxon>
        <taxon>Bacillariophycidae</taxon>
        <taxon>Naviculales</taxon>
        <taxon>Naviculaceae</taxon>
        <taxon>Seminavis</taxon>
    </lineage>
</organism>
<feature type="region of interest" description="Disordered" evidence="1">
    <location>
        <begin position="329"/>
        <end position="404"/>
    </location>
</feature>
<evidence type="ECO:0000313" key="2">
    <source>
        <dbReference type="EMBL" id="CAB9508234.1"/>
    </source>
</evidence>
<evidence type="ECO:0000256" key="1">
    <source>
        <dbReference type="SAM" id="MobiDB-lite"/>
    </source>
</evidence>
<evidence type="ECO:0000313" key="3">
    <source>
        <dbReference type="Proteomes" id="UP001153069"/>
    </source>
</evidence>
<feature type="compositionally biased region" description="Polar residues" evidence="1">
    <location>
        <begin position="147"/>
        <end position="162"/>
    </location>
</feature>
<feature type="compositionally biased region" description="Polar residues" evidence="1">
    <location>
        <begin position="234"/>
        <end position="244"/>
    </location>
</feature>
<feature type="compositionally biased region" description="Polar residues" evidence="1">
    <location>
        <begin position="336"/>
        <end position="351"/>
    </location>
</feature>
<dbReference type="EMBL" id="CAICTM010000338">
    <property type="protein sequence ID" value="CAB9508234.1"/>
    <property type="molecule type" value="Genomic_DNA"/>
</dbReference>
<gene>
    <name evidence="2" type="ORF">SEMRO_339_G120950.1</name>
</gene>
<reference evidence="2" key="1">
    <citation type="submission" date="2020-06" db="EMBL/GenBank/DDBJ databases">
        <authorList>
            <consortium name="Plant Systems Biology data submission"/>
        </authorList>
    </citation>
    <scope>NUCLEOTIDE SEQUENCE</scope>
    <source>
        <strain evidence="2">D6</strain>
    </source>
</reference>